<dbReference type="EC" id="4.2.99.18" evidence="2"/>
<evidence type="ECO:0000259" key="12">
    <source>
        <dbReference type="SMART" id="SM00478"/>
    </source>
</evidence>
<dbReference type="InterPro" id="IPR003265">
    <property type="entry name" value="HhH-GPD_domain"/>
</dbReference>
<keyword evidence="7" id="KW-0511">Multifunctional enzyme</keyword>
<name>A0A2X0LHV2_9BASI</name>
<comment type="similarity">
    <text evidence="1">Belongs to the type-1 OGG1 family.</text>
</comment>
<dbReference type="GO" id="GO:0034039">
    <property type="term" value="F:8-oxo-7,8-dihydroguanine DNA N-glycosylase activity"/>
    <property type="evidence" value="ECO:0007669"/>
    <property type="project" value="TreeGrafter"/>
</dbReference>
<feature type="compositionally biased region" description="Basic residues" evidence="10">
    <location>
        <begin position="533"/>
        <end position="543"/>
    </location>
</feature>
<dbReference type="Pfam" id="PF07934">
    <property type="entry name" value="OGG_N"/>
    <property type="match status" value="1"/>
</dbReference>
<feature type="region of interest" description="Disordered" evidence="10">
    <location>
        <begin position="513"/>
        <end position="562"/>
    </location>
</feature>
<dbReference type="InterPro" id="IPR023170">
    <property type="entry name" value="HhH_base_excis_C"/>
</dbReference>
<evidence type="ECO:0000256" key="2">
    <source>
        <dbReference type="ARBA" id="ARBA00012720"/>
    </source>
</evidence>
<reference evidence="14" key="1">
    <citation type="submission" date="2016-10" db="EMBL/GenBank/DDBJ databases">
        <authorList>
            <person name="Jeantristanb JTB J.-T."/>
            <person name="Ricardo R."/>
        </authorList>
    </citation>
    <scope>NUCLEOTIDE SEQUENCE [LARGE SCALE GENOMIC DNA]</scope>
</reference>
<keyword evidence="14" id="KW-1185">Reference proteome</keyword>
<feature type="compositionally biased region" description="Low complexity" evidence="10">
    <location>
        <begin position="514"/>
        <end position="532"/>
    </location>
</feature>
<feature type="signal peptide" evidence="11">
    <location>
        <begin position="1"/>
        <end position="27"/>
    </location>
</feature>
<dbReference type="GO" id="GO:0006285">
    <property type="term" value="P:base-excision repair, AP site formation"/>
    <property type="evidence" value="ECO:0007669"/>
    <property type="project" value="TreeGrafter"/>
</dbReference>
<sequence>MLSTPLRFLHIPLTELCLATVLRSGQSFRWQRFDAIQATRPDAGVASTSTSSLSGNEQTLGDEVSTKQGPVEWAFGWGDRTVCLRQDGHRVYIDGKLTVFRRTHTDQGIYYRALYPYHHRNALLVDLETNSTLALLRHYFNLDSTPLVALYADWSARDPHFKKKIEKESERLKGIRVLNQDPWENLIRSAVVYGQRLLSVDAESDRFHAQTTHHSFICSANNNISRITLMVNRVCEALGERLPHPTLFDPSTVCENVASVPAAPPTCPSTAEPSMYAFPSPTSFAQSNTDALLRHLGFGYRAPYIAWSSQHLLDHSVSLQLTPDEYLASLKQINFENRGGIEAAREELLRFKGVGRKVADCVLLFSLGWTQTVPVDTHVFQVGIAIRDYAFPCSKATALTPLLHDRVANKLVQLWGPYAGHAQQVLFFADLKPASPGAGAAKGVKSVLELGKFEEDVVKEERKPTWQEEVDELMRTPGIKRRRVQVTTTPTTMTMIKQEVGVEIVGTKVKVEDAYPSPASSTYTSSPSSRRGAGAKKRGRSGRNLKEEQEMEVMSRKSPIKG</sequence>
<dbReference type="Gene3D" id="1.10.1670.10">
    <property type="entry name" value="Helix-hairpin-Helix base-excision DNA repair enzymes (C-terminal)"/>
    <property type="match status" value="1"/>
</dbReference>
<comment type="catalytic activity">
    <reaction evidence="9">
        <text>2'-deoxyribonucleotide-(2'-deoxyribose 5'-phosphate)-2'-deoxyribonucleotide-DNA = a 3'-end 2'-deoxyribonucleotide-(2,3-dehydro-2,3-deoxyribose 5'-phosphate)-DNA + a 5'-end 5'-phospho-2'-deoxyribonucleoside-DNA + H(+)</text>
        <dbReference type="Rhea" id="RHEA:66592"/>
        <dbReference type="Rhea" id="RHEA-COMP:13180"/>
        <dbReference type="Rhea" id="RHEA-COMP:16897"/>
        <dbReference type="Rhea" id="RHEA-COMP:17067"/>
        <dbReference type="ChEBI" id="CHEBI:15378"/>
        <dbReference type="ChEBI" id="CHEBI:136412"/>
        <dbReference type="ChEBI" id="CHEBI:157695"/>
        <dbReference type="ChEBI" id="CHEBI:167181"/>
        <dbReference type="EC" id="4.2.99.18"/>
    </reaction>
</comment>
<keyword evidence="5" id="KW-0234">DNA repair</keyword>
<evidence type="ECO:0000256" key="3">
    <source>
        <dbReference type="ARBA" id="ARBA00022763"/>
    </source>
</evidence>
<evidence type="ECO:0000256" key="9">
    <source>
        <dbReference type="ARBA" id="ARBA00044632"/>
    </source>
</evidence>
<dbReference type="InterPro" id="IPR011257">
    <property type="entry name" value="DNA_glycosylase"/>
</dbReference>
<dbReference type="Gene3D" id="3.30.310.40">
    <property type="match status" value="1"/>
</dbReference>
<evidence type="ECO:0000313" key="14">
    <source>
        <dbReference type="Proteomes" id="UP000249723"/>
    </source>
</evidence>
<keyword evidence="8" id="KW-0326">Glycosidase</keyword>
<dbReference type="SMART" id="SM00478">
    <property type="entry name" value="ENDO3c"/>
    <property type="match status" value="1"/>
</dbReference>
<dbReference type="PANTHER" id="PTHR10242">
    <property type="entry name" value="8-OXOGUANINE DNA GLYCOSYLASE"/>
    <property type="match status" value="1"/>
</dbReference>
<evidence type="ECO:0000256" key="6">
    <source>
        <dbReference type="ARBA" id="ARBA00023239"/>
    </source>
</evidence>
<keyword evidence="6" id="KW-0456">Lyase</keyword>
<feature type="chain" id="PRO_5030060223" description="DNA-(apurinic or apyrimidinic site) lyase" evidence="11">
    <location>
        <begin position="28"/>
        <end position="562"/>
    </location>
</feature>
<gene>
    <name evidence="13" type="ORF">BZ3500_MVSOF-1268-A1-R1_CHR4-2G06916</name>
</gene>
<keyword evidence="3" id="KW-0227">DNA damage</keyword>
<evidence type="ECO:0000256" key="7">
    <source>
        <dbReference type="ARBA" id="ARBA00023268"/>
    </source>
</evidence>
<dbReference type="OrthoDB" id="238681at2759"/>
<dbReference type="EMBL" id="FMWP01000092">
    <property type="protein sequence ID" value="SCZ96989.1"/>
    <property type="molecule type" value="Genomic_DNA"/>
</dbReference>
<evidence type="ECO:0000256" key="5">
    <source>
        <dbReference type="ARBA" id="ARBA00023204"/>
    </source>
</evidence>
<protein>
    <recommendedName>
        <fullName evidence="2">DNA-(apurinic or apyrimidinic site) lyase</fullName>
        <ecNumber evidence="2">4.2.99.18</ecNumber>
    </recommendedName>
</protein>
<dbReference type="PANTHER" id="PTHR10242:SF2">
    <property type="entry name" value="N-GLYCOSYLASE_DNA LYASE"/>
    <property type="match status" value="1"/>
</dbReference>
<dbReference type="Gene3D" id="1.10.340.30">
    <property type="entry name" value="Hypothetical protein, domain 2"/>
    <property type="match status" value="1"/>
</dbReference>
<evidence type="ECO:0000313" key="13">
    <source>
        <dbReference type="EMBL" id="SCZ96989.1"/>
    </source>
</evidence>
<dbReference type="InterPro" id="IPR052054">
    <property type="entry name" value="Oxidative_DNA_repair_enzyme"/>
</dbReference>
<dbReference type="SUPFAM" id="SSF48150">
    <property type="entry name" value="DNA-glycosylase"/>
    <property type="match status" value="1"/>
</dbReference>
<keyword evidence="4" id="KW-0378">Hydrolase</keyword>
<keyword evidence="11" id="KW-0732">Signal</keyword>
<accession>A0A2X0LHV2</accession>
<dbReference type="Proteomes" id="UP000249723">
    <property type="component" value="Unassembled WGS sequence"/>
</dbReference>
<dbReference type="GO" id="GO:0140078">
    <property type="term" value="F:class I DNA-(apurinic or apyrimidinic site) endonuclease activity"/>
    <property type="evidence" value="ECO:0007669"/>
    <property type="project" value="UniProtKB-EC"/>
</dbReference>
<evidence type="ECO:0000256" key="11">
    <source>
        <dbReference type="SAM" id="SignalP"/>
    </source>
</evidence>
<dbReference type="SUPFAM" id="SSF55945">
    <property type="entry name" value="TATA-box binding protein-like"/>
    <property type="match status" value="1"/>
</dbReference>
<dbReference type="GO" id="GO:0003684">
    <property type="term" value="F:damaged DNA binding"/>
    <property type="evidence" value="ECO:0007669"/>
    <property type="project" value="InterPro"/>
</dbReference>
<proteinExistence type="inferred from homology"/>
<evidence type="ECO:0000256" key="8">
    <source>
        <dbReference type="ARBA" id="ARBA00023295"/>
    </source>
</evidence>
<feature type="domain" description="HhH-GPD" evidence="12">
    <location>
        <begin position="269"/>
        <end position="424"/>
    </location>
</feature>
<dbReference type="STRING" id="289078.A0A2X0LHV2"/>
<dbReference type="AlphaFoldDB" id="A0A2X0LHV2"/>
<dbReference type="CDD" id="cd00056">
    <property type="entry name" value="ENDO3c"/>
    <property type="match status" value="1"/>
</dbReference>
<dbReference type="GO" id="GO:0005634">
    <property type="term" value="C:nucleus"/>
    <property type="evidence" value="ECO:0007669"/>
    <property type="project" value="TreeGrafter"/>
</dbReference>
<evidence type="ECO:0000256" key="10">
    <source>
        <dbReference type="SAM" id="MobiDB-lite"/>
    </source>
</evidence>
<organism evidence="13 14">
    <name type="scientific">Microbotryum saponariae</name>
    <dbReference type="NCBI Taxonomy" id="289078"/>
    <lineage>
        <taxon>Eukaryota</taxon>
        <taxon>Fungi</taxon>
        <taxon>Dikarya</taxon>
        <taxon>Basidiomycota</taxon>
        <taxon>Pucciniomycotina</taxon>
        <taxon>Microbotryomycetes</taxon>
        <taxon>Microbotryales</taxon>
        <taxon>Microbotryaceae</taxon>
        <taxon>Microbotryum</taxon>
    </lineage>
</organism>
<evidence type="ECO:0000256" key="4">
    <source>
        <dbReference type="ARBA" id="ARBA00022801"/>
    </source>
</evidence>
<dbReference type="InterPro" id="IPR012904">
    <property type="entry name" value="OGG_N"/>
</dbReference>
<evidence type="ECO:0000256" key="1">
    <source>
        <dbReference type="ARBA" id="ARBA00010679"/>
    </source>
</evidence>
<dbReference type="GO" id="GO:0006289">
    <property type="term" value="P:nucleotide-excision repair"/>
    <property type="evidence" value="ECO:0007669"/>
    <property type="project" value="InterPro"/>
</dbReference>